<sequence length="114" mass="12301">MCNHLNCTALAAANKSYTPLTKSPSGVALLDNKGHVYRGWLIETEEDGLSLGPLEAALVDFVARGGGDFNSIVQAVLVEMKDVLFSKEETTRMILNKISNGKCLTNVLLCNISM</sequence>
<dbReference type="InterPro" id="IPR016193">
    <property type="entry name" value="Cytidine_deaminase-like"/>
</dbReference>
<reference evidence="3" key="1">
    <citation type="submission" date="2019-12" db="EMBL/GenBank/DDBJ databases">
        <title>Genome sequencing and annotation of Brassica cretica.</title>
        <authorList>
            <person name="Studholme D.J."/>
            <person name="Sarris P."/>
        </authorList>
    </citation>
    <scope>NUCLEOTIDE SEQUENCE</scope>
    <source>
        <strain evidence="3">PFS-109/04</strain>
        <tissue evidence="3">Leaf</tissue>
    </source>
</reference>
<name>A0A8S9SDL4_BRACR</name>
<evidence type="ECO:0000259" key="2">
    <source>
        <dbReference type="PROSITE" id="PS51747"/>
    </source>
</evidence>
<evidence type="ECO:0000313" key="3">
    <source>
        <dbReference type="EMBL" id="KAF3598757.1"/>
    </source>
</evidence>
<dbReference type="GO" id="GO:0008270">
    <property type="term" value="F:zinc ion binding"/>
    <property type="evidence" value="ECO:0007669"/>
    <property type="project" value="InterPro"/>
</dbReference>
<dbReference type="Gene3D" id="3.40.140.10">
    <property type="entry name" value="Cytidine Deaminase, domain 2"/>
    <property type="match status" value="1"/>
</dbReference>
<dbReference type="Proteomes" id="UP000712600">
    <property type="component" value="Unassembled WGS sequence"/>
</dbReference>
<dbReference type="AlphaFoldDB" id="A0A8S9SDL4"/>
<dbReference type="InterPro" id="IPR013171">
    <property type="entry name" value="Cyd/dCyd_deaminase_Zn-bd"/>
</dbReference>
<dbReference type="PROSITE" id="PS51747">
    <property type="entry name" value="CYT_DCMP_DEAMINASES_2"/>
    <property type="match status" value="1"/>
</dbReference>
<accession>A0A8S9SDL4</accession>
<dbReference type="SUPFAM" id="SSF53927">
    <property type="entry name" value="Cytidine deaminase-like"/>
    <property type="match status" value="1"/>
</dbReference>
<dbReference type="InterPro" id="IPR002125">
    <property type="entry name" value="CMP_dCMP_dom"/>
</dbReference>
<protein>
    <recommendedName>
        <fullName evidence="2">CMP/dCMP-type deaminase domain-containing protein</fullName>
    </recommendedName>
</protein>
<comment type="subunit">
    <text evidence="1">Homodimer.</text>
</comment>
<organism evidence="3 4">
    <name type="scientific">Brassica cretica</name>
    <name type="common">Mustard</name>
    <dbReference type="NCBI Taxonomy" id="69181"/>
    <lineage>
        <taxon>Eukaryota</taxon>
        <taxon>Viridiplantae</taxon>
        <taxon>Streptophyta</taxon>
        <taxon>Embryophyta</taxon>
        <taxon>Tracheophyta</taxon>
        <taxon>Spermatophyta</taxon>
        <taxon>Magnoliopsida</taxon>
        <taxon>eudicotyledons</taxon>
        <taxon>Gunneridae</taxon>
        <taxon>Pentapetalae</taxon>
        <taxon>rosids</taxon>
        <taxon>malvids</taxon>
        <taxon>Brassicales</taxon>
        <taxon>Brassicaceae</taxon>
        <taxon>Brassiceae</taxon>
        <taxon>Brassica</taxon>
    </lineage>
</organism>
<comment type="caution">
    <text evidence="3">The sequence shown here is derived from an EMBL/GenBank/DDBJ whole genome shotgun (WGS) entry which is preliminary data.</text>
</comment>
<dbReference type="GO" id="GO:0004126">
    <property type="term" value="F:cytidine deaminase activity"/>
    <property type="evidence" value="ECO:0007669"/>
    <property type="project" value="InterPro"/>
</dbReference>
<evidence type="ECO:0000313" key="4">
    <source>
        <dbReference type="Proteomes" id="UP000712600"/>
    </source>
</evidence>
<dbReference type="EMBL" id="QGKX02000004">
    <property type="protein sequence ID" value="KAF3598757.1"/>
    <property type="molecule type" value="Genomic_DNA"/>
</dbReference>
<feature type="domain" description="CMP/dCMP-type deaminase" evidence="2">
    <location>
        <begin position="1"/>
        <end position="114"/>
    </location>
</feature>
<gene>
    <name evidence="3" type="ORF">F2Q69_00033254</name>
</gene>
<dbReference type="Pfam" id="PF08211">
    <property type="entry name" value="dCMP_cyt_deam_2"/>
    <property type="match status" value="1"/>
</dbReference>
<evidence type="ECO:0000256" key="1">
    <source>
        <dbReference type="ARBA" id="ARBA00011738"/>
    </source>
</evidence>
<proteinExistence type="predicted"/>